<evidence type="ECO:0008006" key="3">
    <source>
        <dbReference type="Google" id="ProtNLM"/>
    </source>
</evidence>
<proteinExistence type="predicted"/>
<keyword evidence="2" id="KW-1185">Reference proteome</keyword>
<comment type="caution">
    <text evidence="1">The sequence shown here is derived from an EMBL/GenBank/DDBJ whole genome shotgun (WGS) entry which is preliminary data.</text>
</comment>
<sequence length="399" mass="44081">MTAQTPRDMGGRRRVLVVTSNGSGMGHLTRMLAVAARLPEDVDVTFASLSTGVSVVGRYDMPYEYIASPSALNMSWTAWEGYLHGRLSLLLDAVEPDTLVFDGTHPYRGLVTAMEGREMRRVWMRRGMWLPDIGEDVLERAQHFDEIIEPGELAGDEDTGATVRQSDAVRVPPITLISGPQILSREEARAALGYSAEDEVALVTLGAGNINDTRSLQEEIIDWFQRERPGWRVVITRSPIARERSRGSEDNVETLRVYPLARFARAFDAVVSACGYNAFHEWNQVGMPTLWVPNTATATDDQLARGRWAAKHKIGLLHLDPPGDSPPQRDLGQTLALLTDEQERLALSRRCTETTARFWGYGHGPDGGNGAVPAGKLILGEPVHEKVHVGQVSRPEVDR</sequence>
<evidence type="ECO:0000313" key="1">
    <source>
        <dbReference type="EMBL" id="NYJ77004.1"/>
    </source>
</evidence>
<dbReference type="EMBL" id="JACCFY010000001">
    <property type="protein sequence ID" value="NYJ77004.1"/>
    <property type="molecule type" value="Genomic_DNA"/>
</dbReference>
<reference evidence="1 2" key="1">
    <citation type="submission" date="2020-07" db="EMBL/GenBank/DDBJ databases">
        <title>Sequencing the genomes of 1000 actinobacteria strains.</title>
        <authorList>
            <person name="Klenk H.-P."/>
        </authorList>
    </citation>
    <scope>NUCLEOTIDE SEQUENCE [LARGE SCALE GENOMIC DNA]</scope>
    <source>
        <strain evidence="1 2">DSM 15475</strain>
    </source>
</reference>
<accession>A0A7Z0GKB5</accession>
<dbReference type="RefSeq" id="WP_179540544.1">
    <property type="nucleotide sequence ID" value="NZ_BAAALL010000014.1"/>
</dbReference>
<protein>
    <recommendedName>
        <fullName evidence="3">UDP-N-acetylglucosamine:LPS N-acetylglucosamine transferase</fullName>
    </recommendedName>
</protein>
<name>A0A7Z0GKB5_9MICC</name>
<dbReference type="AlphaFoldDB" id="A0A7Z0GKB5"/>
<dbReference type="Proteomes" id="UP000535437">
    <property type="component" value="Unassembled WGS sequence"/>
</dbReference>
<dbReference type="SUPFAM" id="SSF53756">
    <property type="entry name" value="UDP-Glycosyltransferase/glycogen phosphorylase"/>
    <property type="match status" value="1"/>
</dbReference>
<evidence type="ECO:0000313" key="2">
    <source>
        <dbReference type="Proteomes" id="UP000535437"/>
    </source>
</evidence>
<dbReference type="Gene3D" id="3.40.50.2000">
    <property type="entry name" value="Glycogen Phosphorylase B"/>
    <property type="match status" value="1"/>
</dbReference>
<organism evidence="1 2">
    <name type="scientific">Nesterenkonia xinjiangensis</name>
    <dbReference type="NCBI Taxonomy" id="225327"/>
    <lineage>
        <taxon>Bacteria</taxon>
        <taxon>Bacillati</taxon>
        <taxon>Actinomycetota</taxon>
        <taxon>Actinomycetes</taxon>
        <taxon>Micrococcales</taxon>
        <taxon>Micrococcaceae</taxon>
        <taxon>Nesterenkonia</taxon>
    </lineage>
</organism>
<gene>
    <name evidence="1" type="ORF">HNR09_000415</name>
</gene>